<reference evidence="3 4" key="1">
    <citation type="journal article" date="2012" name="PLoS ONE">
        <title>The purine-utilizing bacterium Clostridium acidurici 9a: a genome-guided metabolic reconsideration.</title>
        <authorList>
            <person name="Hartwich K."/>
            <person name="Poehlein A."/>
            <person name="Daniel R."/>
        </authorList>
    </citation>
    <scope>NUCLEOTIDE SEQUENCE [LARGE SCALE GENOMIC DNA]</scope>
    <source>
        <strain evidence="4">ATCC 7906 / DSM 604 / BCRC 14475 / CIP 104303 / KCTC 5404 / NCIMB 10678 / 9a</strain>
    </source>
</reference>
<dbReference type="STRING" id="1128398.Curi_c06410"/>
<protein>
    <submittedName>
        <fullName evidence="3">Peptidase family protein</fullName>
    </submittedName>
</protein>
<keyword evidence="1" id="KW-0472">Membrane</keyword>
<keyword evidence="1" id="KW-1133">Transmembrane helix</keyword>
<evidence type="ECO:0000256" key="1">
    <source>
        <dbReference type="SAM" id="Phobius"/>
    </source>
</evidence>
<gene>
    <name evidence="3" type="ordered locus">Curi_c06410</name>
</gene>
<dbReference type="Pfam" id="PF04389">
    <property type="entry name" value="Peptidase_M28"/>
    <property type="match status" value="1"/>
</dbReference>
<dbReference type="Proteomes" id="UP000006094">
    <property type="component" value="Chromosome"/>
</dbReference>
<evidence type="ECO:0000313" key="3">
    <source>
        <dbReference type="EMBL" id="AFS77714.1"/>
    </source>
</evidence>
<feature type="transmembrane region" description="Helical" evidence="1">
    <location>
        <begin position="9"/>
        <end position="28"/>
    </location>
</feature>
<dbReference type="PANTHER" id="PTHR12147:SF26">
    <property type="entry name" value="PEPTIDASE M28 DOMAIN-CONTAINING PROTEIN"/>
    <property type="match status" value="1"/>
</dbReference>
<organism evidence="3 4">
    <name type="scientific">Gottschalkia acidurici (strain ATCC 7906 / DSM 604 / BCRC 14475 / CIP 104303 / KCTC 5404 / NCIMB 10678 / 9a)</name>
    <name type="common">Clostridium acidurici</name>
    <dbReference type="NCBI Taxonomy" id="1128398"/>
    <lineage>
        <taxon>Bacteria</taxon>
        <taxon>Bacillati</taxon>
        <taxon>Bacillota</taxon>
        <taxon>Tissierellia</taxon>
        <taxon>Tissierellales</taxon>
        <taxon>Gottschalkiaceae</taxon>
        <taxon>Gottschalkia</taxon>
    </lineage>
</organism>
<evidence type="ECO:0000259" key="2">
    <source>
        <dbReference type="Pfam" id="PF04389"/>
    </source>
</evidence>
<evidence type="ECO:0000313" key="4">
    <source>
        <dbReference type="Proteomes" id="UP000006094"/>
    </source>
</evidence>
<keyword evidence="4" id="KW-1185">Reference proteome</keyword>
<dbReference type="GO" id="GO:0008235">
    <property type="term" value="F:metalloexopeptidase activity"/>
    <property type="evidence" value="ECO:0007669"/>
    <property type="project" value="InterPro"/>
</dbReference>
<dbReference type="KEGG" id="cad:Curi_c06410"/>
<dbReference type="HOGENOM" id="CLU_019932_2_0_9"/>
<dbReference type="eggNOG" id="COG2234">
    <property type="taxonomic scope" value="Bacteria"/>
</dbReference>
<keyword evidence="1" id="KW-0812">Transmembrane</keyword>
<sequence length="470" mass="52536">MLLNFKKRLLVGLSILITIIAVIGLITLTKEEKLFKNINTSINSKNIMNTVEELTSKKYNGRLIGTEGNQLATEYLVDHFKKINLKNPEKLKDYKQYYKQNVRATNSAPILSVLDKNGKIEKEYNYIEDFSVVTYNSLLSIKGKASGQGVLIEDVDKLSKSPETFRGKILLVSRETMGKYGLRNILLNIIEHKIEIKGIILEVEIEKEDKSGFAVAPNAPAVDNFSKNGPMLFTLESGAFKEISNLTKEGKNIYMTADYSIENVEGANVIGLLEGNHKELKEEFIIIGAHFDHVGDNKNGTYNPGALDNASGTATMMEIARILSENKIKPKKSILFIGFNGEEEGLYGSYNYANNPLYPLNDKTVMINLDMVGSKRKVPLESVSYDSSNTELRDELFKISKELGIDSRTNVSQGSDHVPFAAKGIKSVCLIHMDLESGYHTPHDTIDKVDRKRTEEAVKVVLSYLDNNAY</sequence>
<dbReference type="Gene3D" id="3.40.630.10">
    <property type="entry name" value="Zn peptidases"/>
    <property type="match status" value="2"/>
</dbReference>
<accession>K0AWV0</accession>
<dbReference type="SUPFAM" id="SSF53187">
    <property type="entry name" value="Zn-dependent exopeptidases"/>
    <property type="match status" value="1"/>
</dbReference>
<dbReference type="PANTHER" id="PTHR12147">
    <property type="entry name" value="METALLOPEPTIDASE M28 FAMILY MEMBER"/>
    <property type="match status" value="1"/>
</dbReference>
<dbReference type="InterPro" id="IPR045175">
    <property type="entry name" value="M28_fam"/>
</dbReference>
<proteinExistence type="predicted"/>
<name>K0AWV0_GOTA9</name>
<feature type="domain" description="Peptidase M28" evidence="2">
    <location>
        <begin position="268"/>
        <end position="464"/>
    </location>
</feature>
<dbReference type="InterPro" id="IPR007484">
    <property type="entry name" value="Peptidase_M28"/>
</dbReference>
<dbReference type="AlphaFoldDB" id="K0AWV0"/>
<dbReference type="EMBL" id="CP003326">
    <property type="protein sequence ID" value="AFS77714.1"/>
    <property type="molecule type" value="Genomic_DNA"/>
</dbReference>
<dbReference type="GO" id="GO:0006508">
    <property type="term" value="P:proteolysis"/>
    <property type="evidence" value="ECO:0007669"/>
    <property type="project" value="InterPro"/>
</dbReference>